<name>A0ACC3DJA7_9PEZI</name>
<protein>
    <submittedName>
        <fullName evidence="1">Uncharacterized protein</fullName>
    </submittedName>
</protein>
<proteinExistence type="predicted"/>
<comment type="caution">
    <text evidence="1">The sequence shown here is derived from an EMBL/GenBank/DDBJ whole genome shotgun (WGS) entry which is preliminary data.</text>
</comment>
<accession>A0ACC3DJA7</accession>
<gene>
    <name evidence="1" type="ORF">LTS18_012468</name>
</gene>
<evidence type="ECO:0000313" key="2">
    <source>
        <dbReference type="Proteomes" id="UP001186974"/>
    </source>
</evidence>
<reference evidence="1" key="1">
    <citation type="submission" date="2024-09" db="EMBL/GenBank/DDBJ databases">
        <title>Black Yeasts Isolated from many extreme environments.</title>
        <authorList>
            <person name="Coleine C."/>
            <person name="Stajich J.E."/>
            <person name="Selbmann L."/>
        </authorList>
    </citation>
    <scope>NUCLEOTIDE SEQUENCE</scope>
    <source>
        <strain evidence="1">CCFEE 5737</strain>
    </source>
</reference>
<sequence length="357" mass="40067">MFLLDLPQELLDHIPGHLRNIEDFLALSSTCRLLRRTCSLVSSNTILRLAAAQSSTFFRPDPHYLIAATCSQLSKNAIESAEARQALRHALQGGVEGLLEHCIENCGLTLAEIRRLHEMRFTIFNPLANWIDQLAGKQWYQTPGFWSGGVSDAYTIFAEPERALYQFAIYGELLGSSSENYIRGQKDAVLDREVRLDYVKYCVPDSVCAGGYRGFEVLNTGPYKSGETDTQVADQAAMWHILKSTRWNRAWAEVRAAAGGDFEEDSWKQEVWNACVLNQGLGGLSMLRPGGLTQEWVDKLHEIRRLIEGLEGSDRPSRVEVPLVHPYLTTDFAILYEEALACMQNMWPGTYAADSQA</sequence>
<dbReference type="Proteomes" id="UP001186974">
    <property type="component" value="Unassembled WGS sequence"/>
</dbReference>
<organism evidence="1 2">
    <name type="scientific">Coniosporium uncinatum</name>
    <dbReference type="NCBI Taxonomy" id="93489"/>
    <lineage>
        <taxon>Eukaryota</taxon>
        <taxon>Fungi</taxon>
        <taxon>Dikarya</taxon>
        <taxon>Ascomycota</taxon>
        <taxon>Pezizomycotina</taxon>
        <taxon>Dothideomycetes</taxon>
        <taxon>Dothideomycetes incertae sedis</taxon>
        <taxon>Coniosporium</taxon>
    </lineage>
</organism>
<keyword evidence="2" id="KW-1185">Reference proteome</keyword>
<dbReference type="EMBL" id="JAWDJW010003739">
    <property type="protein sequence ID" value="KAK3076637.1"/>
    <property type="molecule type" value="Genomic_DNA"/>
</dbReference>
<evidence type="ECO:0000313" key="1">
    <source>
        <dbReference type="EMBL" id="KAK3076637.1"/>
    </source>
</evidence>